<feature type="compositionally biased region" description="Polar residues" evidence="1">
    <location>
        <begin position="30"/>
        <end position="50"/>
    </location>
</feature>
<gene>
    <name evidence="2" type="ORF">OQG81_03405</name>
</gene>
<organism evidence="2 3">
    <name type="scientific">Streptococcus macedonicus</name>
    <name type="common">Streptococcus gallolyticus macedonicus</name>
    <dbReference type="NCBI Taxonomy" id="59310"/>
    <lineage>
        <taxon>Bacteria</taxon>
        <taxon>Bacillati</taxon>
        <taxon>Bacillota</taxon>
        <taxon>Bacilli</taxon>
        <taxon>Lactobacillales</taxon>
        <taxon>Streptococcaceae</taxon>
        <taxon>Streptococcus</taxon>
    </lineage>
</organism>
<reference evidence="2" key="1">
    <citation type="submission" date="2022-11" db="EMBL/GenBank/DDBJ databases">
        <title>Streptococcus macedonicus and Acinetobacter baumannii: co-inhabitants of the cheese production environment.</title>
        <authorList>
            <person name="Johnson J."/>
        </authorList>
    </citation>
    <scope>NUCLEOTIDE SEQUENCE</scope>
    <source>
        <strain evidence="2">E37</strain>
    </source>
</reference>
<protein>
    <submittedName>
        <fullName evidence="2">Uncharacterized protein</fullName>
    </submittedName>
</protein>
<dbReference type="AlphaFoldDB" id="A0AA47FDC7"/>
<dbReference type="RefSeq" id="WP_269441548.1">
    <property type="nucleotide sequence ID" value="NZ_CP113440.1"/>
</dbReference>
<accession>A0AA47FDC7</accession>
<evidence type="ECO:0000313" key="2">
    <source>
        <dbReference type="EMBL" id="WAK63917.1"/>
    </source>
</evidence>
<evidence type="ECO:0000256" key="1">
    <source>
        <dbReference type="SAM" id="MobiDB-lite"/>
    </source>
</evidence>
<evidence type="ECO:0000313" key="3">
    <source>
        <dbReference type="Proteomes" id="UP001156410"/>
    </source>
</evidence>
<proteinExistence type="predicted"/>
<reference evidence="2" key="2">
    <citation type="submission" date="2022-11" db="EMBL/GenBank/DDBJ databases">
        <authorList>
            <person name="Johnson J.D."/>
        </authorList>
    </citation>
    <scope>NUCLEOTIDE SEQUENCE</scope>
    <source>
        <strain evidence="2">E37</strain>
    </source>
</reference>
<feature type="compositionally biased region" description="Low complexity" evidence="1">
    <location>
        <begin position="1"/>
        <end position="29"/>
    </location>
</feature>
<name>A0AA47FDC7_STRMC</name>
<dbReference type="Proteomes" id="UP001156410">
    <property type="component" value="Chromosome"/>
</dbReference>
<dbReference type="EMBL" id="CP113440">
    <property type="protein sequence ID" value="WAK63917.1"/>
    <property type="molecule type" value="Genomic_DNA"/>
</dbReference>
<feature type="region of interest" description="Disordered" evidence="1">
    <location>
        <begin position="1"/>
        <end position="50"/>
    </location>
</feature>
<sequence>MATNHTVPATDGGTTTVTPDTSVPTNNPNISAETTANAGASQVGTTSTVTGQIIARQRQTHQSTPTQALRL</sequence>